<feature type="compositionally biased region" description="Basic and acidic residues" evidence="1">
    <location>
        <begin position="25"/>
        <end position="34"/>
    </location>
</feature>
<feature type="compositionally biased region" description="Basic and acidic residues" evidence="1">
    <location>
        <begin position="150"/>
        <end position="165"/>
    </location>
</feature>
<feature type="compositionally biased region" description="Polar residues" evidence="1">
    <location>
        <begin position="70"/>
        <end position="83"/>
    </location>
</feature>
<evidence type="ECO:0000313" key="2">
    <source>
        <dbReference type="EMBL" id="KAK4550459.1"/>
    </source>
</evidence>
<protein>
    <submittedName>
        <fullName evidence="2">Uncharacterized protein</fullName>
    </submittedName>
</protein>
<feature type="compositionally biased region" description="Polar residues" evidence="1">
    <location>
        <begin position="1"/>
        <end position="17"/>
    </location>
</feature>
<sequence length="196" mass="20124">MADTSTSRNTDAIVNQQPGGGSGEFHAKVGRDEPMQTSGHKPGVNVGNDAVPEFSAKTLPPGSAPAESTFKPNPTDTAPPTQQSRDDNENDAPQASALDFPGSTSGDVNTGMGKPIQGQTSSELRHDGQSHNKNPGSGLDGLKSGAQGKTVDEHLPENAHLRAADNDDAVIGRGTVGGAPAQERVPESANTVAREN</sequence>
<proteinExistence type="predicted"/>
<evidence type="ECO:0000313" key="3">
    <source>
        <dbReference type="Proteomes" id="UP001324427"/>
    </source>
</evidence>
<comment type="caution">
    <text evidence="2">The sequence shown here is derived from an EMBL/GenBank/DDBJ whole genome shotgun (WGS) entry which is preliminary data.</text>
</comment>
<keyword evidence="3" id="KW-1185">Reference proteome</keyword>
<name>A0AAV9JXU7_9PEZI</name>
<evidence type="ECO:0000256" key="1">
    <source>
        <dbReference type="SAM" id="MobiDB-lite"/>
    </source>
</evidence>
<organism evidence="2 3">
    <name type="scientific">Oleoguttula mirabilis</name>
    <dbReference type="NCBI Taxonomy" id="1507867"/>
    <lineage>
        <taxon>Eukaryota</taxon>
        <taxon>Fungi</taxon>
        <taxon>Dikarya</taxon>
        <taxon>Ascomycota</taxon>
        <taxon>Pezizomycotina</taxon>
        <taxon>Dothideomycetes</taxon>
        <taxon>Dothideomycetidae</taxon>
        <taxon>Mycosphaerellales</taxon>
        <taxon>Teratosphaeriaceae</taxon>
        <taxon>Oleoguttula</taxon>
    </lineage>
</organism>
<accession>A0AAV9JXU7</accession>
<dbReference type="AlphaFoldDB" id="A0AAV9JXU7"/>
<feature type="region of interest" description="Disordered" evidence="1">
    <location>
        <begin position="1"/>
        <end position="196"/>
    </location>
</feature>
<dbReference type="EMBL" id="JAVFHQ010000001">
    <property type="protein sequence ID" value="KAK4550459.1"/>
    <property type="molecule type" value="Genomic_DNA"/>
</dbReference>
<reference evidence="2 3" key="1">
    <citation type="submission" date="2021-11" db="EMBL/GenBank/DDBJ databases">
        <title>Black yeast isolated from Biological Soil Crust.</title>
        <authorList>
            <person name="Kurbessoian T."/>
        </authorList>
    </citation>
    <scope>NUCLEOTIDE SEQUENCE [LARGE SCALE GENOMIC DNA]</scope>
    <source>
        <strain evidence="2 3">CCFEE 5522</strain>
    </source>
</reference>
<gene>
    <name evidence="2" type="ORF">LTR36_000038</name>
</gene>
<dbReference type="Proteomes" id="UP001324427">
    <property type="component" value="Unassembled WGS sequence"/>
</dbReference>